<dbReference type="InterPro" id="IPR000477">
    <property type="entry name" value="RT_dom"/>
</dbReference>
<dbReference type="PROSITE" id="PS50878">
    <property type="entry name" value="RT_POL"/>
    <property type="match status" value="1"/>
</dbReference>
<name>A0A183LXW3_9TREM</name>
<dbReference type="PANTHER" id="PTHR47027:SF25">
    <property type="entry name" value="REVERSE TRANSCRIPTASE DOMAIN-CONTAINING PROTEIN"/>
    <property type="match status" value="1"/>
</dbReference>
<dbReference type="InterPro" id="IPR043502">
    <property type="entry name" value="DNA/RNA_pol_sf"/>
</dbReference>
<dbReference type="Pfam" id="PF00078">
    <property type="entry name" value="RVT_1"/>
    <property type="match status" value="1"/>
</dbReference>
<gene>
    <name evidence="1" type="ORF">SMRZ_LOCUS8638</name>
</gene>
<dbReference type="AlphaFoldDB" id="A0A183LXW3"/>
<accession>A0A183LXW3</accession>
<keyword evidence="2" id="KW-1185">Reference proteome</keyword>
<evidence type="ECO:0000313" key="2">
    <source>
        <dbReference type="Proteomes" id="UP000277204"/>
    </source>
</evidence>
<evidence type="ECO:0000313" key="1">
    <source>
        <dbReference type="EMBL" id="VDO82516.1"/>
    </source>
</evidence>
<dbReference type="CDD" id="cd01650">
    <property type="entry name" value="RT_nLTR_like"/>
    <property type="match status" value="1"/>
</dbReference>
<dbReference type="EMBL" id="UZAI01003822">
    <property type="protein sequence ID" value="VDO82516.1"/>
    <property type="molecule type" value="Genomic_DNA"/>
</dbReference>
<dbReference type="PANTHER" id="PTHR47027">
    <property type="entry name" value="REVERSE TRANSCRIPTASE DOMAIN-CONTAINING PROTEIN"/>
    <property type="match status" value="1"/>
</dbReference>
<dbReference type="Proteomes" id="UP000277204">
    <property type="component" value="Unassembled WGS sequence"/>
</dbReference>
<sequence>MDWKEGHLVKIPKKGDLSKCENYRGITLLSIPGKVFNRVLLNRMKDAVDAQLRDQQAGFRKDRSCTDQIATLRIIVEQSIEWNSSLYINFIDYEKAFDSVDRRTLWKLLRHYGVPEKIVNIIRNSYDGLQCKVVHGGQLTDAFQVKTGVRQGCLLSPFFFLLVVDWIMKTSTPEGKHGIQWTARNQLDDLDFADDLAFLSHTREQMQIKTASVAAVSVSVGLSIHKGKTKVLKFKAENSNPITLDGETLENVESFTYLGSIIDEQGGSDAASS</sequence>
<organism evidence="1 2">
    <name type="scientific">Schistosoma margrebowiei</name>
    <dbReference type="NCBI Taxonomy" id="48269"/>
    <lineage>
        <taxon>Eukaryota</taxon>
        <taxon>Metazoa</taxon>
        <taxon>Spiralia</taxon>
        <taxon>Lophotrochozoa</taxon>
        <taxon>Platyhelminthes</taxon>
        <taxon>Trematoda</taxon>
        <taxon>Digenea</taxon>
        <taxon>Strigeidida</taxon>
        <taxon>Schistosomatoidea</taxon>
        <taxon>Schistosomatidae</taxon>
        <taxon>Schistosoma</taxon>
    </lineage>
</organism>
<protein>
    <submittedName>
        <fullName evidence="1">Uncharacterized protein</fullName>
    </submittedName>
</protein>
<reference evidence="1 2" key="1">
    <citation type="submission" date="2018-11" db="EMBL/GenBank/DDBJ databases">
        <authorList>
            <consortium name="Pathogen Informatics"/>
        </authorList>
    </citation>
    <scope>NUCLEOTIDE SEQUENCE [LARGE SCALE GENOMIC DNA]</scope>
    <source>
        <strain evidence="1 2">Zambia</strain>
    </source>
</reference>
<proteinExistence type="predicted"/>
<dbReference type="STRING" id="48269.A0A183LXW3"/>
<dbReference type="SUPFAM" id="SSF56672">
    <property type="entry name" value="DNA/RNA polymerases"/>
    <property type="match status" value="1"/>
</dbReference>